<dbReference type="InterPro" id="IPR036770">
    <property type="entry name" value="Ankyrin_rpt-contain_sf"/>
</dbReference>
<name>A0A179FGF9_METCM</name>
<gene>
    <name evidence="1" type="ORF">VFPPC_13845</name>
</gene>
<evidence type="ECO:0000313" key="1">
    <source>
        <dbReference type="EMBL" id="OAQ64139.1"/>
    </source>
</evidence>
<dbReference type="RefSeq" id="XP_018141453.1">
    <property type="nucleotide sequence ID" value="XM_018291617.1"/>
</dbReference>
<dbReference type="InterPro" id="IPR002110">
    <property type="entry name" value="Ankyrin_rpt"/>
</dbReference>
<sequence>MSPNPFLLAADNSPLLLPLLRENPALASKQDEHGYSLVHAAASYNHVDLLRTLISEFHVDVNLKDEDDETALFVVETLEAAKVLAEELSIDVHHRSADGLTAREKIESEGEFAAVSVYLASLETTQMESRGTAIATDSITEVMEPPPQGMTFTVGTMDAAEEVPSDVDSEFRRRIEELAQRDDFSTPTGQADLRKLVEDAISDQQLGGERSVKRKQTE</sequence>
<dbReference type="OrthoDB" id="19174at2759"/>
<dbReference type="GeneID" id="28855611"/>
<dbReference type="Pfam" id="PF13857">
    <property type="entry name" value="Ank_5"/>
    <property type="match status" value="1"/>
</dbReference>
<comment type="caution">
    <text evidence="1">The sequence shown here is derived from an EMBL/GenBank/DDBJ whole genome shotgun (WGS) entry which is preliminary data.</text>
</comment>
<dbReference type="KEGG" id="pchm:VFPPC_13845"/>
<proteinExistence type="predicted"/>
<organism evidence="1 2">
    <name type="scientific">Pochonia chlamydosporia 170</name>
    <dbReference type="NCBI Taxonomy" id="1380566"/>
    <lineage>
        <taxon>Eukaryota</taxon>
        <taxon>Fungi</taxon>
        <taxon>Dikarya</taxon>
        <taxon>Ascomycota</taxon>
        <taxon>Pezizomycotina</taxon>
        <taxon>Sordariomycetes</taxon>
        <taxon>Hypocreomycetidae</taxon>
        <taxon>Hypocreales</taxon>
        <taxon>Clavicipitaceae</taxon>
        <taxon>Pochonia</taxon>
    </lineage>
</organism>
<protein>
    <submittedName>
        <fullName evidence="1">Ankyrin repeat-containing domain-containing protein</fullName>
    </submittedName>
</protein>
<dbReference type="AlphaFoldDB" id="A0A179FGF9"/>
<keyword evidence="2" id="KW-1185">Reference proteome</keyword>
<dbReference type="SUPFAM" id="SSF48403">
    <property type="entry name" value="Ankyrin repeat"/>
    <property type="match status" value="1"/>
</dbReference>
<accession>A0A179FGF9</accession>
<dbReference type="STRING" id="1380566.A0A179FGF9"/>
<dbReference type="EMBL" id="LSBJ02000005">
    <property type="protein sequence ID" value="OAQ64139.1"/>
    <property type="molecule type" value="Genomic_DNA"/>
</dbReference>
<reference evidence="1 2" key="1">
    <citation type="journal article" date="2016" name="PLoS Pathog.">
        <title>Biosynthesis of antibiotic leucinostatins in bio-control fungus Purpureocillium lilacinum and their inhibition on phytophthora revealed by genome mining.</title>
        <authorList>
            <person name="Wang G."/>
            <person name="Liu Z."/>
            <person name="Lin R."/>
            <person name="Li E."/>
            <person name="Mao Z."/>
            <person name="Ling J."/>
            <person name="Yang Y."/>
            <person name="Yin W.B."/>
            <person name="Xie B."/>
        </authorList>
    </citation>
    <scope>NUCLEOTIDE SEQUENCE [LARGE SCALE GENOMIC DNA]</scope>
    <source>
        <strain evidence="1">170</strain>
    </source>
</reference>
<evidence type="ECO:0000313" key="2">
    <source>
        <dbReference type="Proteomes" id="UP000078397"/>
    </source>
</evidence>
<dbReference type="Gene3D" id="1.25.40.20">
    <property type="entry name" value="Ankyrin repeat-containing domain"/>
    <property type="match status" value="1"/>
</dbReference>
<dbReference type="Proteomes" id="UP000078397">
    <property type="component" value="Unassembled WGS sequence"/>
</dbReference>